<protein>
    <submittedName>
        <fullName evidence="1">6562_t:CDS:1</fullName>
    </submittedName>
</protein>
<evidence type="ECO:0000313" key="2">
    <source>
        <dbReference type="Proteomes" id="UP000789739"/>
    </source>
</evidence>
<dbReference type="AlphaFoldDB" id="A0A9N9AT86"/>
<evidence type="ECO:0000313" key="1">
    <source>
        <dbReference type="EMBL" id="CAG8541844.1"/>
    </source>
</evidence>
<dbReference type="Proteomes" id="UP000789739">
    <property type="component" value="Unassembled WGS sequence"/>
</dbReference>
<accession>A0A9N9AT86</accession>
<keyword evidence="2" id="KW-1185">Reference proteome</keyword>
<organism evidence="1 2">
    <name type="scientific">Paraglomus brasilianum</name>
    <dbReference type="NCBI Taxonomy" id="144538"/>
    <lineage>
        <taxon>Eukaryota</taxon>
        <taxon>Fungi</taxon>
        <taxon>Fungi incertae sedis</taxon>
        <taxon>Mucoromycota</taxon>
        <taxon>Glomeromycotina</taxon>
        <taxon>Glomeromycetes</taxon>
        <taxon>Paraglomerales</taxon>
        <taxon>Paraglomeraceae</taxon>
        <taxon>Paraglomus</taxon>
    </lineage>
</organism>
<sequence>MPRNVLREIYKASVNYEKEKRRKDSNEYRTTTTNFKGIVERAQRSMDNANVSREDKKALYAIKTVFLTLSTEINPMLPAASGVIDLTGKDCECVKALIGHLPRVIEILSRKSFTCQVERRATVSTVVELFVNTMQGISHPPSPVDLMPLHMPDVGDDWDDRAEALTAFDLVEGL</sequence>
<comment type="caution">
    <text evidence="1">The sequence shown here is derived from an EMBL/GenBank/DDBJ whole genome shotgun (WGS) entry which is preliminary data.</text>
</comment>
<reference evidence="1" key="1">
    <citation type="submission" date="2021-06" db="EMBL/GenBank/DDBJ databases">
        <authorList>
            <person name="Kallberg Y."/>
            <person name="Tangrot J."/>
            <person name="Rosling A."/>
        </authorList>
    </citation>
    <scope>NUCLEOTIDE SEQUENCE</scope>
    <source>
        <strain evidence="1">BR232B</strain>
    </source>
</reference>
<name>A0A9N9AT86_9GLOM</name>
<dbReference type="EMBL" id="CAJVPI010000493">
    <property type="protein sequence ID" value="CAG8541844.1"/>
    <property type="molecule type" value="Genomic_DNA"/>
</dbReference>
<gene>
    <name evidence="1" type="ORF">PBRASI_LOCUS4629</name>
</gene>
<proteinExistence type="predicted"/>